<protein>
    <submittedName>
        <fullName evidence="1">Uncharacterized protein</fullName>
    </submittedName>
</protein>
<dbReference type="Proteomes" id="UP001162992">
    <property type="component" value="Chromosome 8"/>
</dbReference>
<keyword evidence="2" id="KW-1185">Reference proteome</keyword>
<accession>A0ACC2D020</accession>
<evidence type="ECO:0000313" key="1">
    <source>
        <dbReference type="EMBL" id="KAJ7547602.1"/>
    </source>
</evidence>
<proteinExistence type="predicted"/>
<name>A0ACC2D020_DIPCM</name>
<organism evidence="1 2">
    <name type="scientific">Diphasiastrum complanatum</name>
    <name type="common">Issler's clubmoss</name>
    <name type="synonym">Lycopodium complanatum</name>
    <dbReference type="NCBI Taxonomy" id="34168"/>
    <lineage>
        <taxon>Eukaryota</taxon>
        <taxon>Viridiplantae</taxon>
        <taxon>Streptophyta</taxon>
        <taxon>Embryophyta</taxon>
        <taxon>Tracheophyta</taxon>
        <taxon>Lycopodiopsida</taxon>
        <taxon>Lycopodiales</taxon>
        <taxon>Lycopodiaceae</taxon>
        <taxon>Lycopodioideae</taxon>
        <taxon>Diphasiastrum</taxon>
    </lineage>
</organism>
<dbReference type="EMBL" id="CM055099">
    <property type="protein sequence ID" value="KAJ7547602.1"/>
    <property type="molecule type" value="Genomic_DNA"/>
</dbReference>
<evidence type="ECO:0000313" key="2">
    <source>
        <dbReference type="Proteomes" id="UP001162992"/>
    </source>
</evidence>
<comment type="caution">
    <text evidence="1">The sequence shown here is derived from an EMBL/GenBank/DDBJ whole genome shotgun (WGS) entry which is preliminary data.</text>
</comment>
<gene>
    <name evidence="1" type="ORF">O6H91_08G094300</name>
</gene>
<sequence length="254" mass="26954">MASSRKLEGRVAIVTGGSRGIGREIALSLGSYGAAVVVVYQGREDKANEVVNLIHNKSSKAIAVRADVSSEQDVKAVFDKAEETFGKVHILVSSAGILLSSYPSVEDTSLEDWDRIFAVNTKGSFISCREAAKRLVRGGGGRIVNLGTSMVAALYPGYGAYAASKAAVETFTKVLAKELKGRRITANVVAPGPVATEMFFEGKDETTIERFKAQTPLERLGEPSDVSGLVLFLVSDEGEWVNGQVIRANGGLAV</sequence>
<reference evidence="2" key="1">
    <citation type="journal article" date="2024" name="Proc. Natl. Acad. Sci. U.S.A.">
        <title>Extraordinary preservation of gene collinearity over three hundred million years revealed in homosporous lycophytes.</title>
        <authorList>
            <person name="Li C."/>
            <person name="Wickell D."/>
            <person name="Kuo L.Y."/>
            <person name="Chen X."/>
            <person name="Nie B."/>
            <person name="Liao X."/>
            <person name="Peng D."/>
            <person name="Ji J."/>
            <person name="Jenkins J."/>
            <person name="Williams M."/>
            <person name="Shu S."/>
            <person name="Plott C."/>
            <person name="Barry K."/>
            <person name="Rajasekar S."/>
            <person name="Grimwood J."/>
            <person name="Han X."/>
            <person name="Sun S."/>
            <person name="Hou Z."/>
            <person name="He W."/>
            <person name="Dai G."/>
            <person name="Sun C."/>
            <person name="Schmutz J."/>
            <person name="Leebens-Mack J.H."/>
            <person name="Li F.W."/>
            <person name="Wang L."/>
        </authorList>
    </citation>
    <scope>NUCLEOTIDE SEQUENCE [LARGE SCALE GENOMIC DNA]</scope>
    <source>
        <strain evidence="2">cv. PW_Plant_1</strain>
    </source>
</reference>